<sequence>MHSNIKKPAVQGRTAYSNLAVAVCYVIFALFLLYFVVLNNSYFILYSFVLFVALGVMLSIYEKFTDLSIGIAIAIIVGSSVAYFSTATAIAVYSFAALAFYAAFLLFTDVRDSRINLTIAIAAFLPAGLYSAGIAGSGPLVINVAILGYYLLISVVLGIFLSMVYSESRLEKAALRLKAWIKRSSAGISICLIIIGVALLFGPVWPTGTHYNLAATPHAAIGLKVPSGAFNSTYVSLNLTPYRYLLNGNFSNMRFYAGAAAINASVVGVPVSVKNVTVLLYANSSRLRSENGRIMIYFFPYNSSFGKSLAAGYNVSHLNRSAASEPVSYENITGMYSLVNKTIRQLKPVLMFRNTSKSEKIYPYFSFSQECVPGFGASARFNITSNATFSMFLLKNLSDLSKAELTNASGPSYDYYIKSFERYSYRKYVNVTKVSSSVQDTPQCVSLVLLPKNESVVKISVLMSYYVNETTNLTISVPSMFSNATRYRSAFYGFLPSSLEYLSRLYYNETAQGNRSAG</sequence>
<accession>C7DGS7</accession>
<feature type="transmembrane region" description="Helical" evidence="1">
    <location>
        <begin position="15"/>
        <end position="37"/>
    </location>
</feature>
<organism evidence="2 3">
    <name type="scientific">Candidatus Micrarchaeum acidiphilum ARMAN-2</name>
    <dbReference type="NCBI Taxonomy" id="425595"/>
    <lineage>
        <taxon>Archaea</taxon>
        <taxon>Candidatus Micrarchaeota</taxon>
        <taxon>Candidatus Micrarchaeia</taxon>
        <taxon>Candidatus Micrarchaeales</taxon>
        <taxon>Candidatus Micrarchaeaceae</taxon>
        <taxon>Candidatus Micrarchaeum</taxon>
    </lineage>
</organism>
<evidence type="ECO:0000256" key="1">
    <source>
        <dbReference type="SAM" id="Phobius"/>
    </source>
</evidence>
<feature type="transmembrane region" description="Helical" evidence="1">
    <location>
        <begin position="186"/>
        <end position="205"/>
    </location>
</feature>
<feature type="transmembrane region" description="Helical" evidence="1">
    <location>
        <begin position="67"/>
        <end position="84"/>
    </location>
</feature>
<dbReference type="Proteomes" id="UP000332487">
    <property type="component" value="Unassembled WGS sequence"/>
</dbReference>
<evidence type="ECO:0000313" key="2">
    <source>
        <dbReference type="EMBL" id="EET90248.1"/>
    </source>
</evidence>
<feature type="transmembrane region" description="Helical" evidence="1">
    <location>
        <begin position="90"/>
        <end position="108"/>
    </location>
</feature>
<keyword evidence="3" id="KW-1185">Reference proteome</keyword>
<dbReference type="AlphaFoldDB" id="C7DGS7"/>
<reference evidence="2 3" key="2">
    <citation type="journal article" date="2010" name="Proc. Natl. Acad. Sci. U.S.A.">
        <title>Enigmatic, ultrasmall, uncultivated Archaea.</title>
        <authorList>
            <person name="Baker B.J."/>
            <person name="Comolli L.R."/>
            <person name="Dick G.J."/>
            <person name="Hauser L.J."/>
            <person name="Hyatt D."/>
            <person name="Dill B.D."/>
            <person name="Land M.L."/>
            <person name="Verberkmoes N.C."/>
            <person name="Hettich R.L."/>
            <person name="Banfield J.F."/>
        </authorList>
    </citation>
    <scope>NUCLEOTIDE SEQUENCE [LARGE SCALE GENOMIC DNA]</scope>
    <source>
        <strain evidence="2">ARMAN-2</strain>
    </source>
</reference>
<proteinExistence type="predicted"/>
<name>C7DGS7_MICA2</name>
<reference evidence="2 3" key="1">
    <citation type="journal article" date="2009" name="Genome Biol.">
        <title>Community-wide analysis of microbial genome sequence signatures.</title>
        <authorList>
            <person name="Dick G.J."/>
            <person name="Andersson A.F."/>
            <person name="Baker B.J."/>
            <person name="Simmons S.L."/>
            <person name="Thomas B.C."/>
            <person name="Yelton A.P."/>
            <person name="Banfield J.F."/>
        </authorList>
    </citation>
    <scope>NUCLEOTIDE SEQUENCE [LARGE SCALE GENOMIC DNA]</scope>
    <source>
        <strain evidence="2">ARMAN-2</strain>
    </source>
</reference>
<keyword evidence="1" id="KW-0812">Transmembrane</keyword>
<dbReference type="EMBL" id="GG697239">
    <property type="protein sequence ID" value="EET90248.1"/>
    <property type="molecule type" value="Genomic_DNA"/>
</dbReference>
<feature type="transmembrane region" description="Helical" evidence="1">
    <location>
        <begin position="43"/>
        <end position="60"/>
    </location>
</feature>
<feature type="transmembrane region" description="Helical" evidence="1">
    <location>
        <begin position="140"/>
        <end position="165"/>
    </location>
</feature>
<feature type="transmembrane region" description="Helical" evidence="1">
    <location>
        <begin position="115"/>
        <end position="134"/>
    </location>
</feature>
<keyword evidence="1" id="KW-0472">Membrane</keyword>
<keyword evidence="1" id="KW-1133">Transmembrane helix</keyword>
<gene>
    <name evidence="2" type="ORF">UNLARM2_0277</name>
</gene>
<evidence type="ECO:0000313" key="3">
    <source>
        <dbReference type="Proteomes" id="UP000332487"/>
    </source>
</evidence>
<protein>
    <submittedName>
        <fullName evidence="2">Uncharacterized protein</fullName>
    </submittedName>
</protein>